<organism evidence="2 3">
    <name type="scientific">Guyanagaster necrorhizus</name>
    <dbReference type="NCBI Taxonomy" id="856835"/>
    <lineage>
        <taxon>Eukaryota</taxon>
        <taxon>Fungi</taxon>
        <taxon>Dikarya</taxon>
        <taxon>Basidiomycota</taxon>
        <taxon>Agaricomycotina</taxon>
        <taxon>Agaricomycetes</taxon>
        <taxon>Agaricomycetidae</taxon>
        <taxon>Agaricales</taxon>
        <taxon>Marasmiineae</taxon>
        <taxon>Physalacriaceae</taxon>
        <taxon>Guyanagaster</taxon>
    </lineage>
</organism>
<dbReference type="GeneID" id="66113109"/>
<keyword evidence="3" id="KW-1185">Reference proteome</keyword>
<evidence type="ECO:0000313" key="2">
    <source>
        <dbReference type="EMBL" id="KAG7451746.1"/>
    </source>
</evidence>
<reference evidence="2" key="1">
    <citation type="submission" date="2020-11" db="EMBL/GenBank/DDBJ databases">
        <title>Adaptations for nitrogen fixation in a non-lichenized fungal sporocarp promotes dispersal by wood-feeding termites.</title>
        <authorList>
            <consortium name="DOE Joint Genome Institute"/>
            <person name="Koch R.A."/>
            <person name="Yoon G."/>
            <person name="Arayal U."/>
            <person name="Lail K."/>
            <person name="Amirebrahimi M."/>
            <person name="Labutti K."/>
            <person name="Lipzen A."/>
            <person name="Riley R."/>
            <person name="Barry K."/>
            <person name="Henrissat B."/>
            <person name="Grigoriev I.V."/>
            <person name="Herr J.R."/>
            <person name="Aime M.C."/>
        </authorList>
    </citation>
    <scope>NUCLEOTIDE SEQUENCE</scope>
    <source>
        <strain evidence="2">MCA 3950</strain>
    </source>
</reference>
<feature type="region of interest" description="Disordered" evidence="1">
    <location>
        <begin position="12"/>
        <end position="62"/>
    </location>
</feature>
<accession>A0A9P8AY01</accession>
<comment type="caution">
    <text evidence="2">The sequence shown here is derived from an EMBL/GenBank/DDBJ whole genome shotgun (WGS) entry which is preliminary data.</text>
</comment>
<sequence length="129" mass="15034">MKDTPWREWLQRVNGCAQGPSSSVADTNPREQRKKEITRSLSSARISTAGTGRSDKKLEGEKKIRGVKRKFDANEQPVEHEKNASLALLIQNEKRRQKDDSSSAIWRRCRQYSEGCKIRKQRQRRYCSR</sequence>
<feature type="compositionally biased region" description="Basic and acidic residues" evidence="1">
    <location>
        <begin position="53"/>
        <end position="62"/>
    </location>
</feature>
<evidence type="ECO:0000313" key="3">
    <source>
        <dbReference type="Proteomes" id="UP000812287"/>
    </source>
</evidence>
<dbReference type="EMBL" id="MU250524">
    <property type="protein sequence ID" value="KAG7451746.1"/>
    <property type="molecule type" value="Genomic_DNA"/>
</dbReference>
<dbReference type="RefSeq" id="XP_043045246.1">
    <property type="nucleotide sequence ID" value="XM_043190812.1"/>
</dbReference>
<proteinExistence type="predicted"/>
<name>A0A9P8AY01_9AGAR</name>
<dbReference type="AlphaFoldDB" id="A0A9P8AY01"/>
<feature type="compositionally biased region" description="Basic and acidic residues" evidence="1">
    <location>
        <begin position="28"/>
        <end position="38"/>
    </location>
</feature>
<dbReference type="Proteomes" id="UP000812287">
    <property type="component" value="Unassembled WGS sequence"/>
</dbReference>
<dbReference type="OrthoDB" id="28455at2759"/>
<gene>
    <name evidence="2" type="ORF">BT62DRAFT_999430</name>
</gene>
<protein>
    <submittedName>
        <fullName evidence="2">Uncharacterized protein</fullName>
    </submittedName>
</protein>
<feature type="compositionally biased region" description="Polar residues" evidence="1">
    <location>
        <begin position="39"/>
        <end position="51"/>
    </location>
</feature>
<evidence type="ECO:0000256" key="1">
    <source>
        <dbReference type="SAM" id="MobiDB-lite"/>
    </source>
</evidence>